<dbReference type="PROSITE" id="PS00284">
    <property type="entry name" value="SERPIN"/>
    <property type="match status" value="1"/>
</dbReference>
<dbReference type="InterPro" id="IPR000215">
    <property type="entry name" value="Serpin_fam"/>
</dbReference>
<dbReference type="InterPro" id="IPR042185">
    <property type="entry name" value="Serpin_sf_2"/>
</dbReference>
<reference evidence="3" key="1">
    <citation type="submission" date="2022-09" db="EMBL/GenBank/DDBJ databases">
        <title>Actin cytoskeleton and complex cell architecture in an #Asgard archaeon.</title>
        <authorList>
            <person name="Ponce Toledo R.I."/>
            <person name="Schleper C."/>
            <person name="Rodrigues Oliveira T."/>
            <person name="Wollweber F."/>
            <person name="Xu J."/>
            <person name="Rittmann S."/>
            <person name="Klingl A."/>
            <person name="Pilhofer M."/>
        </authorList>
    </citation>
    <scope>NUCLEOTIDE SEQUENCE</scope>
    <source>
        <strain evidence="3">B-35</strain>
    </source>
</reference>
<name>A0ABY6HUB7_9ARCH</name>
<dbReference type="SMART" id="SM00093">
    <property type="entry name" value="SERPIN"/>
    <property type="match status" value="1"/>
</dbReference>
<dbReference type="InterPro" id="IPR023795">
    <property type="entry name" value="Serpin_CS"/>
</dbReference>
<dbReference type="SUPFAM" id="SSF56574">
    <property type="entry name" value="Serpins"/>
    <property type="match status" value="1"/>
</dbReference>
<proteinExistence type="inferred from homology"/>
<dbReference type="PANTHER" id="PTHR11461">
    <property type="entry name" value="SERINE PROTEASE INHIBITOR, SERPIN"/>
    <property type="match status" value="1"/>
</dbReference>
<dbReference type="PANTHER" id="PTHR11461:SF211">
    <property type="entry name" value="GH10112P-RELATED"/>
    <property type="match status" value="1"/>
</dbReference>
<dbReference type="InterPro" id="IPR042178">
    <property type="entry name" value="Serpin_sf_1"/>
</dbReference>
<dbReference type="Pfam" id="PF00079">
    <property type="entry name" value="Serpin"/>
    <property type="match status" value="1"/>
</dbReference>
<dbReference type="EMBL" id="CP104013">
    <property type="protein sequence ID" value="UYP46049.1"/>
    <property type="molecule type" value="Genomic_DNA"/>
</dbReference>
<dbReference type="CDD" id="cd19590">
    <property type="entry name" value="serpin_thermopin-like"/>
    <property type="match status" value="1"/>
</dbReference>
<dbReference type="InterPro" id="IPR023796">
    <property type="entry name" value="Serpin_dom"/>
</dbReference>
<keyword evidence="4" id="KW-1185">Reference proteome</keyword>
<feature type="domain" description="Serpin" evidence="2">
    <location>
        <begin position="59"/>
        <end position="416"/>
    </location>
</feature>
<gene>
    <name evidence="3" type="ORF">NEF87_002334</name>
</gene>
<dbReference type="Gene3D" id="3.30.497.10">
    <property type="entry name" value="Antithrombin, subunit I, domain 2"/>
    <property type="match status" value="1"/>
</dbReference>
<dbReference type="Gene3D" id="2.30.39.10">
    <property type="entry name" value="Alpha-1-antitrypsin, domain 1"/>
    <property type="match status" value="1"/>
</dbReference>
<evidence type="ECO:0000313" key="3">
    <source>
        <dbReference type="EMBL" id="UYP46049.1"/>
    </source>
</evidence>
<organism evidence="3 4">
    <name type="scientific">Candidatus Lokiarchaeum ossiferum</name>
    <dbReference type="NCBI Taxonomy" id="2951803"/>
    <lineage>
        <taxon>Archaea</taxon>
        <taxon>Promethearchaeati</taxon>
        <taxon>Promethearchaeota</taxon>
        <taxon>Promethearchaeia</taxon>
        <taxon>Promethearchaeales</taxon>
        <taxon>Promethearchaeaceae</taxon>
        <taxon>Candidatus Lokiarchaeum</taxon>
    </lineage>
</organism>
<comment type="similarity">
    <text evidence="1">Belongs to the serpin family.</text>
</comment>
<dbReference type="InterPro" id="IPR036186">
    <property type="entry name" value="Serpin_sf"/>
</dbReference>
<evidence type="ECO:0000313" key="4">
    <source>
        <dbReference type="Proteomes" id="UP001208689"/>
    </source>
</evidence>
<protein>
    <recommendedName>
        <fullName evidence="2">Serpin domain-containing protein</fullName>
    </recommendedName>
</protein>
<sequence length="420" mass="47416">MNKKNLTITSAILLGVTLTTTLFLFNFPYQPKQPPKLNDTGSTQPGMQAIVDASNQFACDLYLQFAESNENNLFFSPFSIFSALAMTYEGASGKTEEELLSVLHLSNNNELVPNYAAVYNKLNQDKGQENLRMGNALWAQHDFPFFKDFSNRIEQYYGAKAANLDFKKQTEKSRQTINQFIDEQTNGKINDLLQKGDIVSLTKFVLTNAIFFKGNWLNEFDKADTQDKDFTLAVGKKVIAPMMQLDPGTNQNFNYSHLDNLQILELPYLGEKFSMIILLPNSNMDLIESSLSNEKLIEYNYNLHEAKLSSISLPKFEFETRYDMQNTLEDLGMPTAFTDDANFSKMNLDPRLLITKVIHQAYIKVDEKGAEAAAATAVIGGFKCATPSFEADHPFIFLIQEKSTGLILFMGRLSDPTMKK</sequence>
<evidence type="ECO:0000259" key="2">
    <source>
        <dbReference type="SMART" id="SM00093"/>
    </source>
</evidence>
<evidence type="ECO:0000256" key="1">
    <source>
        <dbReference type="RuleBase" id="RU000411"/>
    </source>
</evidence>
<dbReference type="Proteomes" id="UP001208689">
    <property type="component" value="Chromosome"/>
</dbReference>
<accession>A0ABY6HUB7</accession>